<organism evidence="1 2">
    <name type="scientific">Chelatococcus reniformis</name>
    <dbReference type="NCBI Taxonomy" id="1494448"/>
    <lineage>
        <taxon>Bacteria</taxon>
        <taxon>Pseudomonadati</taxon>
        <taxon>Pseudomonadota</taxon>
        <taxon>Alphaproteobacteria</taxon>
        <taxon>Hyphomicrobiales</taxon>
        <taxon>Chelatococcaceae</taxon>
        <taxon>Chelatococcus</taxon>
    </lineage>
</organism>
<evidence type="ECO:0008006" key="3">
    <source>
        <dbReference type="Google" id="ProtNLM"/>
    </source>
</evidence>
<dbReference type="Pfam" id="PF06108">
    <property type="entry name" value="DUF952"/>
    <property type="match status" value="1"/>
</dbReference>
<dbReference type="PANTHER" id="PTHR34129:SF1">
    <property type="entry name" value="DUF952 DOMAIN-CONTAINING PROTEIN"/>
    <property type="match status" value="1"/>
</dbReference>
<dbReference type="RefSeq" id="WP_188611575.1">
    <property type="nucleotide sequence ID" value="NZ_BMGG01000009.1"/>
</dbReference>
<dbReference type="AlphaFoldDB" id="A0A916UQJ9"/>
<dbReference type="PANTHER" id="PTHR34129">
    <property type="entry name" value="BLR1139 PROTEIN"/>
    <property type="match status" value="1"/>
</dbReference>
<name>A0A916UQJ9_9HYPH</name>
<keyword evidence="2" id="KW-1185">Reference proteome</keyword>
<proteinExistence type="predicted"/>
<accession>A0A916UQJ9</accession>
<sequence length="121" mass="13169">MSLPDPYPTVIYKICPAAAWREAERVRFFLGAPIDLADGFIHFSTAGQVQETAARHFHGQPDLVLVAVDARVLGDALRYEPSRGGALFPHLYGPLPAEAARWVRPLALGTDGVPVIPELEP</sequence>
<dbReference type="InterPro" id="IPR009297">
    <property type="entry name" value="DUF952"/>
</dbReference>
<dbReference type="EMBL" id="BMGG01000009">
    <property type="protein sequence ID" value="GGC83363.1"/>
    <property type="molecule type" value="Genomic_DNA"/>
</dbReference>
<protein>
    <recommendedName>
        <fullName evidence="3">DUF952 domain-containing protein</fullName>
    </recommendedName>
</protein>
<dbReference type="SUPFAM" id="SSF56399">
    <property type="entry name" value="ADP-ribosylation"/>
    <property type="match status" value="1"/>
</dbReference>
<dbReference type="Proteomes" id="UP000637002">
    <property type="component" value="Unassembled WGS sequence"/>
</dbReference>
<reference evidence="1" key="2">
    <citation type="submission" date="2020-09" db="EMBL/GenBank/DDBJ databases">
        <authorList>
            <person name="Sun Q."/>
            <person name="Zhou Y."/>
        </authorList>
    </citation>
    <scope>NUCLEOTIDE SEQUENCE</scope>
    <source>
        <strain evidence="1">CGMCC 1.12919</strain>
    </source>
</reference>
<evidence type="ECO:0000313" key="1">
    <source>
        <dbReference type="EMBL" id="GGC83363.1"/>
    </source>
</evidence>
<comment type="caution">
    <text evidence="1">The sequence shown here is derived from an EMBL/GenBank/DDBJ whole genome shotgun (WGS) entry which is preliminary data.</text>
</comment>
<dbReference type="Gene3D" id="3.20.170.20">
    <property type="entry name" value="Protein of unknown function DUF952"/>
    <property type="match status" value="1"/>
</dbReference>
<evidence type="ECO:0000313" key="2">
    <source>
        <dbReference type="Proteomes" id="UP000637002"/>
    </source>
</evidence>
<reference evidence="1" key="1">
    <citation type="journal article" date="2014" name="Int. J. Syst. Evol. Microbiol.">
        <title>Complete genome sequence of Corynebacterium casei LMG S-19264T (=DSM 44701T), isolated from a smear-ripened cheese.</title>
        <authorList>
            <consortium name="US DOE Joint Genome Institute (JGI-PGF)"/>
            <person name="Walter F."/>
            <person name="Albersmeier A."/>
            <person name="Kalinowski J."/>
            <person name="Ruckert C."/>
        </authorList>
    </citation>
    <scope>NUCLEOTIDE SEQUENCE</scope>
    <source>
        <strain evidence="1">CGMCC 1.12919</strain>
    </source>
</reference>
<gene>
    <name evidence="1" type="ORF">GCM10010994_46550</name>
</gene>